<evidence type="ECO:0000313" key="2">
    <source>
        <dbReference type="Proteomes" id="UP000181909"/>
    </source>
</evidence>
<gene>
    <name evidence="1" type="ORF">SAMN02787144_100487</name>
</gene>
<dbReference type="AlphaFoldDB" id="A0A1K1Y3P6"/>
<proteinExistence type="predicted"/>
<protein>
    <submittedName>
        <fullName evidence="1">Uncharacterized protein</fullName>
    </submittedName>
</protein>
<dbReference type="EMBL" id="FPJO01000004">
    <property type="protein sequence ID" value="SFX56480.1"/>
    <property type="molecule type" value="Genomic_DNA"/>
</dbReference>
<accession>A0A1K1Y3P6</accession>
<dbReference type="STRING" id="1893.SAMN02787144_100487"/>
<evidence type="ECO:0000313" key="1">
    <source>
        <dbReference type="EMBL" id="SFX56480.1"/>
    </source>
</evidence>
<sequence>MYEDEHHIAFLDRYQAWSSTIGDQMATEHTLLAPPSGTGRDQLVVLLRKIALAAEPDGPPLMPGVD</sequence>
<dbReference type="Proteomes" id="UP000181909">
    <property type="component" value="Unassembled WGS sequence"/>
</dbReference>
<dbReference type="RefSeq" id="WP_256259655.1">
    <property type="nucleotide sequence ID" value="NZ_CP108276.1"/>
</dbReference>
<reference evidence="1 2" key="1">
    <citation type="submission" date="2016-11" db="EMBL/GenBank/DDBJ databases">
        <authorList>
            <person name="Jaros S."/>
            <person name="Januszkiewicz K."/>
            <person name="Wedrychowicz H."/>
        </authorList>
    </citation>
    <scope>NUCLEOTIDE SEQUENCE [LARGE SCALE GENOMIC DNA]</scope>
    <source>
        <strain evidence="1 2">OK807</strain>
    </source>
</reference>
<organism evidence="1 2">
    <name type="scientific">Streptomyces atratus</name>
    <dbReference type="NCBI Taxonomy" id="1893"/>
    <lineage>
        <taxon>Bacteria</taxon>
        <taxon>Bacillati</taxon>
        <taxon>Actinomycetota</taxon>
        <taxon>Actinomycetes</taxon>
        <taxon>Kitasatosporales</taxon>
        <taxon>Streptomycetaceae</taxon>
        <taxon>Streptomyces</taxon>
    </lineage>
</organism>
<name>A0A1K1Y3P6_STRAR</name>